<reference evidence="1" key="1">
    <citation type="submission" date="2023-03" db="EMBL/GenBank/DDBJ databases">
        <title>Massive genome expansion in bonnet fungi (Mycena s.s.) driven by repeated elements and novel gene families across ecological guilds.</title>
        <authorList>
            <consortium name="Lawrence Berkeley National Laboratory"/>
            <person name="Harder C.B."/>
            <person name="Miyauchi S."/>
            <person name="Viragh M."/>
            <person name="Kuo A."/>
            <person name="Thoen E."/>
            <person name="Andreopoulos B."/>
            <person name="Lu D."/>
            <person name="Skrede I."/>
            <person name="Drula E."/>
            <person name="Henrissat B."/>
            <person name="Morin E."/>
            <person name="Kohler A."/>
            <person name="Barry K."/>
            <person name="LaButti K."/>
            <person name="Morin E."/>
            <person name="Salamov A."/>
            <person name="Lipzen A."/>
            <person name="Mereny Z."/>
            <person name="Hegedus B."/>
            <person name="Baldrian P."/>
            <person name="Stursova M."/>
            <person name="Weitz H."/>
            <person name="Taylor A."/>
            <person name="Grigoriev I.V."/>
            <person name="Nagy L.G."/>
            <person name="Martin F."/>
            <person name="Kauserud H."/>
        </authorList>
    </citation>
    <scope>NUCLEOTIDE SEQUENCE</scope>
    <source>
        <strain evidence="1">CBHHK182m</strain>
    </source>
</reference>
<protein>
    <submittedName>
        <fullName evidence="1">Uncharacterized protein</fullName>
    </submittedName>
</protein>
<evidence type="ECO:0000313" key="1">
    <source>
        <dbReference type="EMBL" id="KAJ7718635.1"/>
    </source>
</evidence>
<proteinExistence type="predicted"/>
<sequence>MPFPNLQDGTPEEWNRKWEEMSPALLSPRCPEVVFRAQLKMLQKVRQGVQTLWAMEQEVDITELCQMQREITVAVLHREGFQREWVSATPALRQEHILIGLAKACSLDPEPTHRLNGARAFCAHELRLNHLGGDSSVFLDLLQCVLLDDHTVTPKTPRYVSHPFWDQMFAERAALNTTDLENQAVGKILVLRTKLICHVMQLTINSFLGIATPRKVNLSKADKLLIEPAWANAEAMLKPALEQLYGRKGSKVFLHESKRYMKGHLPRHEHHCTYPGCRKVELVDGSKFYLCKPCAEKAGRKFRYCSVFLSYFPPILPNQLTFPSRQCQRNDWKTRHKRMCGKPLDLETLSTHLPFTDPIDAPIQPTEYIEDPIGGFQRSEPLNILVAWLNLDPEVMYRLGDAENLARHLIFPEKPMSRHFFLLHRELAMATGHIRVVGVLAQYICWLAMSEGVEAKGFTPAVIVSRLASDFELNEGGLRRHVLLFQDMQKDDPHGKPFLLKGMSDTAWVKEYEYLATSDVVITFD</sequence>
<name>A0AAD7HFH7_9AGAR</name>
<dbReference type="EMBL" id="JARKIB010000263">
    <property type="protein sequence ID" value="KAJ7718635.1"/>
    <property type="molecule type" value="Genomic_DNA"/>
</dbReference>
<evidence type="ECO:0000313" key="2">
    <source>
        <dbReference type="Proteomes" id="UP001215598"/>
    </source>
</evidence>
<accession>A0AAD7HFH7</accession>
<gene>
    <name evidence="1" type="ORF">B0H16DRAFT_1608847</name>
</gene>
<dbReference type="AlphaFoldDB" id="A0AAD7HFH7"/>
<dbReference type="Proteomes" id="UP001215598">
    <property type="component" value="Unassembled WGS sequence"/>
</dbReference>
<comment type="caution">
    <text evidence="1">The sequence shown here is derived from an EMBL/GenBank/DDBJ whole genome shotgun (WGS) entry which is preliminary data.</text>
</comment>
<organism evidence="1 2">
    <name type="scientific">Mycena metata</name>
    <dbReference type="NCBI Taxonomy" id="1033252"/>
    <lineage>
        <taxon>Eukaryota</taxon>
        <taxon>Fungi</taxon>
        <taxon>Dikarya</taxon>
        <taxon>Basidiomycota</taxon>
        <taxon>Agaricomycotina</taxon>
        <taxon>Agaricomycetes</taxon>
        <taxon>Agaricomycetidae</taxon>
        <taxon>Agaricales</taxon>
        <taxon>Marasmiineae</taxon>
        <taxon>Mycenaceae</taxon>
        <taxon>Mycena</taxon>
    </lineage>
</organism>
<keyword evidence="2" id="KW-1185">Reference proteome</keyword>